<evidence type="ECO:0000313" key="1">
    <source>
        <dbReference type="EMBL" id="EDS13241.1"/>
    </source>
</evidence>
<protein>
    <submittedName>
        <fullName evidence="1">Uncharacterized protein</fullName>
    </submittedName>
</protein>
<reference evidence="1" key="2">
    <citation type="submission" date="2013-09" db="EMBL/GenBank/DDBJ databases">
        <title>Draft genome sequence of Anaerotruncus colihominis(DSM 17241).</title>
        <authorList>
            <person name="Sudarsanam P."/>
            <person name="Ley R."/>
            <person name="Guruge J."/>
            <person name="Turnbaugh P.J."/>
            <person name="Mahowald M."/>
            <person name="Liep D."/>
            <person name="Gordon J."/>
        </authorList>
    </citation>
    <scope>NUCLEOTIDE SEQUENCE</scope>
    <source>
        <strain evidence="1">DSM 17241</strain>
    </source>
</reference>
<dbReference type="AlphaFoldDB" id="B0P5K8"/>
<accession>B0P5K8</accession>
<proteinExistence type="predicted"/>
<keyword evidence="2" id="KW-1185">Reference proteome</keyword>
<gene>
    <name evidence="1" type="ORF">ANACOL_00029</name>
</gene>
<comment type="caution">
    <text evidence="1">The sequence shown here is derived from an EMBL/GenBank/DDBJ whole genome shotgun (WGS) entry which is preliminary data.</text>
</comment>
<sequence>MAREIKRLRLRTAKIGELHNINRNIFDQNTILSAKPSLTGNAAFDKIYLYYV</sequence>
<evidence type="ECO:0000313" key="2">
    <source>
        <dbReference type="Proteomes" id="UP000003803"/>
    </source>
</evidence>
<dbReference type="HOGENOM" id="CLU_3076135_0_0_9"/>
<reference evidence="1" key="1">
    <citation type="submission" date="2007-11" db="EMBL/GenBank/DDBJ databases">
        <authorList>
            <person name="Fulton L."/>
            <person name="Clifton S."/>
            <person name="Fulton B."/>
            <person name="Xu J."/>
            <person name="Minx P."/>
            <person name="Pepin K.H."/>
            <person name="Johnson M."/>
            <person name="Thiruvilangam P."/>
            <person name="Bhonagiri V."/>
            <person name="Nash W.E."/>
            <person name="Mardis E.R."/>
            <person name="Wilson R.K."/>
        </authorList>
    </citation>
    <scope>NUCLEOTIDE SEQUENCE [LARGE SCALE GENOMIC DNA]</scope>
    <source>
        <strain evidence="1">DSM 17241</strain>
    </source>
</reference>
<organism evidence="1 2">
    <name type="scientific">Anaerotruncus colihominis DSM 17241</name>
    <dbReference type="NCBI Taxonomy" id="445972"/>
    <lineage>
        <taxon>Bacteria</taxon>
        <taxon>Bacillati</taxon>
        <taxon>Bacillota</taxon>
        <taxon>Clostridia</taxon>
        <taxon>Eubacteriales</taxon>
        <taxon>Oscillospiraceae</taxon>
        <taxon>Anaerotruncus</taxon>
    </lineage>
</organism>
<name>B0P5K8_9FIRM</name>
<dbReference type="Proteomes" id="UP000003803">
    <property type="component" value="Unassembled WGS sequence"/>
</dbReference>
<dbReference type="EMBL" id="ABGD02000001">
    <property type="protein sequence ID" value="EDS13241.1"/>
    <property type="molecule type" value="Genomic_DNA"/>
</dbReference>